<dbReference type="Pfam" id="PF13462">
    <property type="entry name" value="Thioredoxin_4"/>
    <property type="match status" value="1"/>
</dbReference>
<evidence type="ECO:0000259" key="2">
    <source>
        <dbReference type="PROSITE" id="PS51352"/>
    </source>
</evidence>
<comment type="caution">
    <text evidence="4">The sequence shown here is derived from an EMBL/GenBank/DDBJ whole genome shotgun (WGS) entry which is preliminary data.</text>
</comment>
<reference evidence="3 6" key="2">
    <citation type="submission" date="2021-01" db="EMBL/GenBank/DDBJ databases">
        <title>Whole genome shotgun sequence of Cellulomonas oligotrophica NBRC 109435.</title>
        <authorList>
            <person name="Komaki H."/>
            <person name="Tamura T."/>
        </authorList>
    </citation>
    <scope>NUCLEOTIDE SEQUENCE [LARGE SCALE GENOMIC DNA]</scope>
    <source>
        <strain evidence="3 6">NBRC 109435</strain>
    </source>
</reference>
<keyword evidence="4" id="KW-0413">Isomerase</keyword>
<dbReference type="GO" id="GO:0016853">
    <property type="term" value="F:isomerase activity"/>
    <property type="evidence" value="ECO:0007669"/>
    <property type="project" value="UniProtKB-KW"/>
</dbReference>
<protein>
    <submittedName>
        <fullName evidence="4">Protein-disulfide isomerase</fullName>
    </submittedName>
</protein>
<dbReference type="Proteomes" id="UP000618382">
    <property type="component" value="Unassembled WGS sequence"/>
</dbReference>
<feature type="domain" description="Thioredoxin" evidence="2">
    <location>
        <begin position="1"/>
        <end position="165"/>
    </location>
</feature>
<dbReference type="PANTHER" id="PTHR13887">
    <property type="entry name" value="GLUTATHIONE S-TRANSFERASE KAPPA"/>
    <property type="match status" value="1"/>
</dbReference>
<dbReference type="RefSeq" id="WP_239072919.1">
    <property type="nucleotide sequence ID" value="NZ_BAABFI010000005.1"/>
</dbReference>
<evidence type="ECO:0000313" key="3">
    <source>
        <dbReference type="EMBL" id="GIG33290.1"/>
    </source>
</evidence>
<dbReference type="SUPFAM" id="SSF52833">
    <property type="entry name" value="Thioredoxin-like"/>
    <property type="match status" value="1"/>
</dbReference>
<keyword evidence="6" id="KW-1185">Reference proteome</keyword>
<accession>A0A7Y9FDR1</accession>
<dbReference type="AlphaFoldDB" id="A0A7Y9FDR1"/>
<dbReference type="EMBL" id="BONN01000006">
    <property type="protein sequence ID" value="GIG33290.1"/>
    <property type="molecule type" value="Genomic_DNA"/>
</dbReference>
<evidence type="ECO:0000313" key="6">
    <source>
        <dbReference type="Proteomes" id="UP000618382"/>
    </source>
</evidence>
<comment type="similarity">
    <text evidence="1">Belongs to the thioredoxin family. DsbA subfamily.</text>
</comment>
<dbReference type="EMBL" id="JACCBK010000001">
    <property type="protein sequence ID" value="NYD85273.1"/>
    <property type="molecule type" value="Genomic_DNA"/>
</dbReference>
<evidence type="ECO:0000313" key="5">
    <source>
        <dbReference type="Proteomes" id="UP000577956"/>
    </source>
</evidence>
<dbReference type="Gene3D" id="3.40.30.10">
    <property type="entry name" value="Glutaredoxin"/>
    <property type="match status" value="1"/>
</dbReference>
<organism evidence="4 5">
    <name type="scientific">Cellulomonas oligotrophica</name>
    <dbReference type="NCBI Taxonomy" id="931536"/>
    <lineage>
        <taxon>Bacteria</taxon>
        <taxon>Bacillati</taxon>
        <taxon>Actinomycetota</taxon>
        <taxon>Actinomycetes</taxon>
        <taxon>Micrococcales</taxon>
        <taxon>Cellulomonadaceae</taxon>
        <taxon>Cellulomonas</taxon>
    </lineage>
</organism>
<sequence>MTGEHAHVLGDPDAPVTVVEFGDLECPYCAQAAPVLRRLVAESHGRVRLVWRHFPLFQVHPHALAAALAAEAAGAHGLFWPMQELLLTRQDRLAEADLRAYATELGLDPDDVVGDRAQQWAPRVQADYAEGLAHDVHGTPVVFVDGVRQRGRLTLDGLRAVVDAV</sequence>
<proteinExistence type="inferred from homology"/>
<dbReference type="InterPro" id="IPR013766">
    <property type="entry name" value="Thioredoxin_domain"/>
</dbReference>
<reference evidence="4 5" key="1">
    <citation type="submission" date="2020-07" db="EMBL/GenBank/DDBJ databases">
        <title>Sequencing the genomes of 1000 actinobacteria strains.</title>
        <authorList>
            <person name="Klenk H.-P."/>
        </authorList>
    </citation>
    <scope>NUCLEOTIDE SEQUENCE [LARGE SCALE GENOMIC DNA]</scope>
    <source>
        <strain evidence="4 5">DSM 24482</strain>
    </source>
</reference>
<dbReference type="Proteomes" id="UP000577956">
    <property type="component" value="Unassembled WGS sequence"/>
</dbReference>
<evidence type="ECO:0000313" key="4">
    <source>
        <dbReference type="EMBL" id="NYD85273.1"/>
    </source>
</evidence>
<dbReference type="PROSITE" id="PS51352">
    <property type="entry name" value="THIOREDOXIN_2"/>
    <property type="match status" value="1"/>
</dbReference>
<dbReference type="InterPro" id="IPR012336">
    <property type="entry name" value="Thioredoxin-like_fold"/>
</dbReference>
<name>A0A7Y9FDR1_9CELL</name>
<dbReference type="InterPro" id="IPR036249">
    <property type="entry name" value="Thioredoxin-like_sf"/>
</dbReference>
<dbReference type="PANTHER" id="PTHR13887:SF55">
    <property type="entry name" value="SLR0313 PROTEIN"/>
    <property type="match status" value="1"/>
</dbReference>
<evidence type="ECO:0000256" key="1">
    <source>
        <dbReference type="ARBA" id="ARBA00005791"/>
    </source>
</evidence>
<gene>
    <name evidence="4" type="ORF">BKA21_000822</name>
    <name evidence="3" type="ORF">Col01nite_24490</name>
</gene>